<comment type="caution">
    <text evidence="1">The sequence shown here is derived from an EMBL/GenBank/DDBJ whole genome shotgun (WGS) entry which is preliminary data.</text>
</comment>
<gene>
    <name evidence="1" type="ORF">GCM10008938_03290</name>
</gene>
<protein>
    <submittedName>
        <fullName evidence="1">Uncharacterized protein</fullName>
    </submittedName>
</protein>
<dbReference type="RefSeq" id="WP_188998849.1">
    <property type="nucleotide sequence ID" value="NZ_BMOD01000001.1"/>
</dbReference>
<name>A0ABQ2CU10_9DEIO</name>
<evidence type="ECO:0000313" key="1">
    <source>
        <dbReference type="EMBL" id="GGJ20391.1"/>
    </source>
</evidence>
<keyword evidence="2" id="KW-1185">Reference proteome</keyword>
<dbReference type="Proteomes" id="UP000632222">
    <property type="component" value="Unassembled WGS sequence"/>
</dbReference>
<dbReference type="EMBL" id="BMOD01000001">
    <property type="protein sequence ID" value="GGJ20391.1"/>
    <property type="molecule type" value="Genomic_DNA"/>
</dbReference>
<proteinExistence type="predicted"/>
<evidence type="ECO:0000313" key="2">
    <source>
        <dbReference type="Proteomes" id="UP000632222"/>
    </source>
</evidence>
<sequence>MDYNSKELRLIKQNLAQWVSRGMYFYAVFFEDDSAFSVGQQLGNSGEACSAEGEVSADSKTLEGFMQQDVNELLDHHQIQPA</sequence>
<organism evidence="1 2">
    <name type="scientific">Deinococcus roseus</name>
    <dbReference type="NCBI Taxonomy" id="392414"/>
    <lineage>
        <taxon>Bacteria</taxon>
        <taxon>Thermotogati</taxon>
        <taxon>Deinococcota</taxon>
        <taxon>Deinococci</taxon>
        <taxon>Deinococcales</taxon>
        <taxon>Deinococcaceae</taxon>
        <taxon>Deinococcus</taxon>
    </lineage>
</organism>
<reference evidence="2" key="1">
    <citation type="journal article" date="2019" name="Int. J. Syst. Evol. Microbiol.">
        <title>The Global Catalogue of Microorganisms (GCM) 10K type strain sequencing project: providing services to taxonomists for standard genome sequencing and annotation.</title>
        <authorList>
            <consortium name="The Broad Institute Genomics Platform"/>
            <consortium name="The Broad Institute Genome Sequencing Center for Infectious Disease"/>
            <person name="Wu L."/>
            <person name="Ma J."/>
        </authorList>
    </citation>
    <scope>NUCLEOTIDE SEQUENCE [LARGE SCALE GENOMIC DNA]</scope>
    <source>
        <strain evidence="2">JCM 14370</strain>
    </source>
</reference>
<accession>A0ABQ2CU10</accession>